<feature type="short sequence motif" description="GXSXG" evidence="4">
    <location>
        <begin position="39"/>
        <end position="43"/>
    </location>
</feature>
<dbReference type="Proteomes" id="UP001232973">
    <property type="component" value="Unassembled WGS sequence"/>
</dbReference>
<proteinExistence type="predicted"/>
<feature type="active site" description="Proton acceptor" evidence="4">
    <location>
        <position position="183"/>
    </location>
</feature>
<dbReference type="Gene3D" id="3.40.1090.10">
    <property type="entry name" value="Cytosolic phospholipase A2 catalytic domain"/>
    <property type="match status" value="2"/>
</dbReference>
<feature type="short sequence motif" description="DGA/G" evidence="4">
    <location>
        <begin position="183"/>
        <end position="185"/>
    </location>
</feature>
<dbReference type="InterPro" id="IPR016035">
    <property type="entry name" value="Acyl_Trfase/lysoPLipase"/>
</dbReference>
<keyword evidence="3 4" id="KW-0443">Lipid metabolism</keyword>
<organism evidence="6 7">
    <name type="scientific">Alicyclobacillus cycloheptanicus</name>
    <dbReference type="NCBI Taxonomy" id="1457"/>
    <lineage>
        <taxon>Bacteria</taxon>
        <taxon>Bacillati</taxon>
        <taxon>Bacillota</taxon>
        <taxon>Bacilli</taxon>
        <taxon>Bacillales</taxon>
        <taxon>Alicyclobacillaceae</taxon>
        <taxon>Alicyclobacillus</taxon>
    </lineage>
</organism>
<keyword evidence="1 4" id="KW-0378">Hydrolase</keyword>
<comment type="caution">
    <text evidence="6">The sequence shown here is derived from an EMBL/GenBank/DDBJ whole genome shotgun (WGS) entry which is preliminary data.</text>
</comment>
<evidence type="ECO:0000256" key="2">
    <source>
        <dbReference type="ARBA" id="ARBA00022963"/>
    </source>
</evidence>
<reference evidence="6 7" key="1">
    <citation type="submission" date="2023-07" db="EMBL/GenBank/DDBJ databases">
        <title>Genomic Encyclopedia of Type Strains, Phase IV (KMG-IV): sequencing the most valuable type-strain genomes for metagenomic binning, comparative biology and taxonomic classification.</title>
        <authorList>
            <person name="Goeker M."/>
        </authorList>
    </citation>
    <scope>NUCLEOTIDE SEQUENCE [LARGE SCALE GENOMIC DNA]</scope>
    <source>
        <strain evidence="6 7">DSM 4006</strain>
    </source>
</reference>
<dbReference type="InterPro" id="IPR050301">
    <property type="entry name" value="NTE"/>
</dbReference>
<dbReference type="EMBL" id="JAUSTP010000023">
    <property type="protein sequence ID" value="MDQ0190717.1"/>
    <property type="molecule type" value="Genomic_DNA"/>
</dbReference>
<keyword evidence="2 4" id="KW-0442">Lipid degradation</keyword>
<evidence type="ECO:0000259" key="5">
    <source>
        <dbReference type="PROSITE" id="PS51635"/>
    </source>
</evidence>
<feature type="active site" description="Nucleophile" evidence="4">
    <location>
        <position position="41"/>
    </location>
</feature>
<dbReference type="RefSeq" id="WP_274454507.1">
    <property type="nucleotide sequence ID" value="NZ_CP067097.1"/>
</dbReference>
<evidence type="ECO:0000256" key="3">
    <source>
        <dbReference type="ARBA" id="ARBA00023098"/>
    </source>
</evidence>
<name>A0ABT9XK86_9BACL</name>
<dbReference type="Pfam" id="PF01734">
    <property type="entry name" value="Patatin"/>
    <property type="match status" value="1"/>
</dbReference>
<evidence type="ECO:0000256" key="1">
    <source>
        <dbReference type="ARBA" id="ARBA00022801"/>
    </source>
</evidence>
<dbReference type="PANTHER" id="PTHR14226">
    <property type="entry name" value="NEUROPATHY TARGET ESTERASE/SWISS CHEESE D.MELANOGASTER"/>
    <property type="match status" value="1"/>
</dbReference>
<gene>
    <name evidence="6" type="ORF">J2S03_002584</name>
</gene>
<dbReference type="PROSITE" id="PS51635">
    <property type="entry name" value="PNPLA"/>
    <property type="match status" value="1"/>
</dbReference>
<keyword evidence="7" id="KW-1185">Reference proteome</keyword>
<dbReference type="SUPFAM" id="SSF52151">
    <property type="entry name" value="FabD/lysophospholipase-like"/>
    <property type="match status" value="1"/>
</dbReference>
<sequence>MRRARIGIALCGADLAGSAHVGVLFGLESLGIKPDVVAGASSGSIVASLYAHGYALDEFRGLAGRVPARILLDYGFPLVSSVANLARKRWQGREIPAPNGLFRGDHLQRFVRKLHQRRLPKMPFYIVATDLYSTQSIAFTNDQQAVKQGFAEASTDLAKEIVGSCALPGLFTPIRHRQWLLVDGGVRDQVPVTVLRRAGCDKIFAVYLHKLDDSWYPVTFVDVLRRSILTLVDEAVASSDLVPDTFVLKPDLTPITGWQHREPMLKNMTLAFDDVMARKDEILSFLTSP</sequence>
<dbReference type="PANTHER" id="PTHR14226:SF29">
    <property type="entry name" value="NEUROPATHY TARGET ESTERASE SWS"/>
    <property type="match status" value="1"/>
</dbReference>
<evidence type="ECO:0000313" key="6">
    <source>
        <dbReference type="EMBL" id="MDQ0190717.1"/>
    </source>
</evidence>
<comment type="caution">
    <text evidence="4">Lacks conserved residue(s) required for the propagation of feature annotation.</text>
</comment>
<evidence type="ECO:0000313" key="7">
    <source>
        <dbReference type="Proteomes" id="UP001232973"/>
    </source>
</evidence>
<feature type="domain" description="PNPLA" evidence="5">
    <location>
        <begin position="8"/>
        <end position="196"/>
    </location>
</feature>
<protein>
    <submittedName>
        <fullName evidence="6">NTE family protein</fullName>
    </submittedName>
</protein>
<dbReference type="InterPro" id="IPR002641">
    <property type="entry name" value="PNPLA_dom"/>
</dbReference>
<accession>A0ABT9XK86</accession>
<evidence type="ECO:0000256" key="4">
    <source>
        <dbReference type="PROSITE-ProRule" id="PRU01161"/>
    </source>
</evidence>